<dbReference type="Proteomes" id="UP001152795">
    <property type="component" value="Unassembled WGS sequence"/>
</dbReference>
<dbReference type="AlphaFoldDB" id="A0A7D9LT74"/>
<proteinExistence type="predicted"/>
<name>A0A7D9LT74_PARCT</name>
<gene>
    <name evidence="1" type="ORF">PACLA_8A019270</name>
</gene>
<comment type="caution">
    <text evidence="1">The sequence shown here is derived from an EMBL/GenBank/DDBJ whole genome shotgun (WGS) entry which is preliminary data.</text>
</comment>
<reference evidence="1" key="1">
    <citation type="submission" date="2020-04" db="EMBL/GenBank/DDBJ databases">
        <authorList>
            <person name="Alioto T."/>
            <person name="Alioto T."/>
            <person name="Gomez Garrido J."/>
        </authorList>
    </citation>
    <scope>NUCLEOTIDE SEQUENCE</scope>
    <source>
        <strain evidence="1">A484AB</strain>
    </source>
</reference>
<evidence type="ECO:0000313" key="1">
    <source>
        <dbReference type="EMBL" id="CAB4038452.1"/>
    </source>
</evidence>
<keyword evidence="2" id="KW-1185">Reference proteome</keyword>
<accession>A0A7D9LT74</accession>
<dbReference type="PANTHER" id="PTHR33198">
    <property type="entry name" value="ANK_REP_REGION DOMAIN-CONTAINING PROTEIN-RELATED"/>
    <property type="match status" value="1"/>
</dbReference>
<dbReference type="OrthoDB" id="5982143at2759"/>
<protein>
    <submittedName>
        <fullName evidence="1">Retrovirus-related Pol poly from transposon</fullName>
    </submittedName>
</protein>
<organism evidence="1 2">
    <name type="scientific">Paramuricea clavata</name>
    <name type="common">Red gorgonian</name>
    <name type="synonym">Violescent sea-whip</name>
    <dbReference type="NCBI Taxonomy" id="317549"/>
    <lineage>
        <taxon>Eukaryota</taxon>
        <taxon>Metazoa</taxon>
        <taxon>Cnidaria</taxon>
        <taxon>Anthozoa</taxon>
        <taxon>Octocorallia</taxon>
        <taxon>Malacalcyonacea</taxon>
        <taxon>Plexauridae</taxon>
        <taxon>Paramuricea</taxon>
    </lineage>
</organism>
<evidence type="ECO:0000313" key="2">
    <source>
        <dbReference type="Proteomes" id="UP001152795"/>
    </source>
</evidence>
<dbReference type="EMBL" id="CACRXK020024229">
    <property type="protein sequence ID" value="CAB4038452.1"/>
    <property type="molecule type" value="Genomic_DNA"/>
</dbReference>
<sequence>MSICSPMGRRLIMVLISNTWHLSEADQDKLDEYWKRFEQHVKPQSNHLLNRFYLRNLKQNNRPLDEFLTEANLLIQNSGYPDEIHDELMRDALVFGVDSDTVRKKCIAEGNELTLIKARETSRTEEATRQQLRVMTRDVSNPTQVDSLQKNRRGNMNRASMSYGLFLLFLVLHRT</sequence>
<dbReference type="PANTHER" id="PTHR33198:SF20">
    <property type="entry name" value="RETROTRANSPOSON GAG DOMAIN-CONTAINING PROTEIN"/>
    <property type="match status" value="1"/>
</dbReference>